<name>A0A515DB37_9BURK</name>
<sequence length="425" mass="45108">MVVEAEQIKVAHAPAPGAPHRYRQYLAPAFALSVALALVAGLYLRNGRPRVPVAAAPAPPPPVKIKTVEVQRGDIEQTVLASGKLQLFRYADLGAPISGEISDVFVAVGDGVKAGKLLIKIAPNVSVARLEGNQAQLAGLRAGLAEQQAQLDFAQLQFKRQTQLKTDHATSDESFESSRAAMTAATARVEAIKAHILETESATRDDDEAHKHTEVTAPFSGTVVALTARPGQAVTAHQQAPALVRIADLSKLTVQARVAEIDVPHLHKGTSASFTTPGYPGKHWSGKVRQIVPVPADGSGEQGRDTFYNVLFEVGNANLRLMSGMSTQVSFAIAHAHDAIILPVTALGKPDSDGLYSLKILDANRHPQLRRVRIGIRNQHQAQVLAGLTPGEQVVIDMPAASASNTPAAAGHRIAVHPVTHLTPH</sequence>
<feature type="domain" description="Multidrug resistance protein MdtA-like C-terminal permuted SH3" evidence="8">
    <location>
        <begin position="338"/>
        <end position="397"/>
    </location>
</feature>
<dbReference type="PANTHER" id="PTHR30469:SF33">
    <property type="entry name" value="SLR1207 PROTEIN"/>
    <property type="match status" value="1"/>
</dbReference>
<evidence type="ECO:0000313" key="10">
    <source>
        <dbReference type="Proteomes" id="UP000316798"/>
    </source>
</evidence>
<dbReference type="GO" id="GO:1990195">
    <property type="term" value="C:macrolide transmembrane transporter complex"/>
    <property type="evidence" value="ECO:0007669"/>
    <property type="project" value="InterPro"/>
</dbReference>
<dbReference type="Proteomes" id="UP000316798">
    <property type="component" value="Chromosome"/>
</dbReference>
<evidence type="ECO:0000313" key="9">
    <source>
        <dbReference type="EMBL" id="QDL37624.1"/>
    </source>
</evidence>
<protein>
    <submittedName>
        <fullName evidence="9">Efflux RND transporter periplasmic adaptor subunit</fullName>
    </submittedName>
</protein>
<feature type="transmembrane region" description="Helical" evidence="5">
    <location>
        <begin position="25"/>
        <end position="44"/>
    </location>
</feature>
<dbReference type="InterPro" id="IPR058627">
    <property type="entry name" value="MdtA-like_C"/>
</dbReference>
<keyword evidence="4" id="KW-0175">Coiled coil</keyword>
<dbReference type="SUPFAM" id="SSF111369">
    <property type="entry name" value="HlyD-like secretion proteins"/>
    <property type="match status" value="1"/>
</dbReference>
<dbReference type="PANTHER" id="PTHR30469">
    <property type="entry name" value="MULTIDRUG RESISTANCE PROTEIN MDTA"/>
    <property type="match status" value="1"/>
</dbReference>
<dbReference type="Gene3D" id="6.10.140.1990">
    <property type="match status" value="1"/>
</dbReference>
<keyword evidence="3" id="KW-0813">Transport</keyword>
<dbReference type="Gene3D" id="2.40.50.100">
    <property type="match status" value="1"/>
</dbReference>
<evidence type="ECO:0000256" key="2">
    <source>
        <dbReference type="ARBA" id="ARBA00009477"/>
    </source>
</evidence>
<feature type="domain" description="Multidrug resistance protein MdtA-like barrel-sandwich hybrid" evidence="6">
    <location>
        <begin position="90"/>
        <end position="244"/>
    </location>
</feature>
<organism evidence="9 10">
    <name type="scientific">Rhodoferax sediminis</name>
    <dbReference type="NCBI Taxonomy" id="2509614"/>
    <lineage>
        <taxon>Bacteria</taxon>
        <taxon>Pseudomonadati</taxon>
        <taxon>Pseudomonadota</taxon>
        <taxon>Betaproteobacteria</taxon>
        <taxon>Burkholderiales</taxon>
        <taxon>Comamonadaceae</taxon>
        <taxon>Rhodoferax</taxon>
    </lineage>
</organism>
<dbReference type="Pfam" id="PF25954">
    <property type="entry name" value="Beta-barrel_RND_2"/>
    <property type="match status" value="1"/>
</dbReference>
<dbReference type="Gene3D" id="6.20.50.140">
    <property type="match status" value="1"/>
</dbReference>
<keyword evidence="5" id="KW-1133">Transmembrane helix</keyword>
<evidence type="ECO:0000256" key="4">
    <source>
        <dbReference type="ARBA" id="ARBA00023054"/>
    </source>
</evidence>
<dbReference type="InterPro" id="IPR058792">
    <property type="entry name" value="Beta-barrel_RND_2"/>
</dbReference>
<evidence type="ECO:0000256" key="1">
    <source>
        <dbReference type="ARBA" id="ARBA00004196"/>
    </source>
</evidence>
<dbReference type="GO" id="GO:1990961">
    <property type="term" value="P:xenobiotic detoxification by transmembrane export across the plasma membrane"/>
    <property type="evidence" value="ECO:0007669"/>
    <property type="project" value="InterPro"/>
</dbReference>
<gene>
    <name evidence="9" type="ORF">EUB48_10350</name>
</gene>
<dbReference type="Gene3D" id="2.40.30.170">
    <property type="match status" value="1"/>
</dbReference>
<dbReference type="GO" id="GO:0019898">
    <property type="term" value="C:extrinsic component of membrane"/>
    <property type="evidence" value="ECO:0007669"/>
    <property type="project" value="InterPro"/>
</dbReference>
<feature type="domain" description="CusB-like beta-barrel" evidence="7">
    <location>
        <begin position="254"/>
        <end position="332"/>
    </location>
</feature>
<evidence type="ECO:0000259" key="8">
    <source>
        <dbReference type="Pfam" id="PF25967"/>
    </source>
</evidence>
<comment type="similarity">
    <text evidence="2">Belongs to the membrane fusion protein (MFP) (TC 8.A.1) family.</text>
</comment>
<dbReference type="GO" id="GO:1990281">
    <property type="term" value="C:efflux pump complex"/>
    <property type="evidence" value="ECO:0007669"/>
    <property type="project" value="TreeGrafter"/>
</dbReference>
<dbReference type="GO" id="GO:0015562">
    <property type="term" value="F:efflux transmembrane transporter activity"/>
    <property type="evidence" value="ECO:0007669"/>
    <property type="project" value="TreeGrafter"/>
</dbReference>
<dbReference type="AlphaFoldDB" id="A0A515DB37"/>
<comment type="subcellular location">
    <subcellularLocation>
        <location evidence="1">Cell envelope</location>
    </subcellularLocation>
</comment>
<dbReference type="EMBL" id="CP035503">
    <property type="protein sequence ID" value="QDL37624.1"/>
    <property type="molecule type" value="Genomic_DNA"/>
</dbReference>
<dbReference type="InterPro" id="IPR058625">
    <property type="entry name" value="MdtA-like_BSH"/>
</dbReference>
<reference evidence="9 10" key="1">
    <citation type="submission" date="2019-01" db="EMBL/GenBank/DDBJ databases">
        <title>Genomic insights into a novel species Rhodoferax sp.</title>
        <authorList>
            <person name="Jin L."/>
        </authorList>
    </citation>
    <scope>NUCLEOTIDE SEQUENCE [LARGE SCALE GENOMIC DNA]</scope>
    <source>
        <strain evidence="9 10">CHu59-6-5</strain>
    </source>
</reference>
<dbReference type="KEGG" id="rhf:EUB48_10350"/>
<evidence type="ECO:0000259" key="7">
    <source>
        <dbReference type="Pfam" id="PF25954"/>
    </source>
</evidence>
<evidence type="ECO:0000256" key="5">
    <source>
        <dbReference type="SAM" id="Phobius"/>
    </source>
</evidence>
<keyword evidence="10" id="KW-1185">Reference proteome</keyword>
<dbReference type="InterPro" id="IPR030190">
    <property type="entry name" value="MacA_alpha-hairpin_sf"/>
</dbReference>
<evidence type="ECO:0000256" key="3">
    <source>
        <dbReference type="ARBA" id="ARBA00022448"/>
    </source>
</evidence>
<dbReference type="InterPro" id="IPR006143">
    <property type="entry name" value="RND_pump_MFP"/>
</dbReference>
<keyword evidence="5" id="KW-0812">Transmembrane</keyword>
<dbReference type="Pfam" id="PF25917">
    <property type="entry name" value="BSH_RND"/>
    <property type="match status" value="1"/>
</dbReference>
<accession>A0A515DB37</accession>
<keyword evidence="5" id="KW-0472">Membrane</keyword>
<evidence type="ECO:0000259" key="6">
    <source>
        <dbReference type="Pfam" id="PF25917"/>
    </source>
</evidence>
<dbReference type="OrthoDB" id="9784484at2"/>
<dbReference type="NCBIfam" id="TIGR01730">
    <property type="entry name" value="RND_mfp"/>
    <property type="match status" value="1"/>
</dbReference>
<proteinExistence type="inferred from homology"/>
<dbReference type="GO" id="GO:0030313">
    <property type="term" value="C:cell envelope"/>
    <property type="evidence" value="ECO:0007669"/>
    <property type="project" value="UniProtKB-SubCell"/>
</dbReference>
<dbReference type="Pfam" id="PF25967">
    <property type="entry name" value="RND-MFP_C"/>
    <property type="match status" value="1"/>
</dbReference>